<reference evidence="2" key="1">
    <citation type="journal article" date="2019" name="Int. J. Syst. Evol. Microbiol.">
        <title>The Global Catalogue of Microorganisms (GCM) 10K type strain sequencing project: providing services to taxonomists for standard genome sequencing and annotation.</title>
        <authorList>
            <consortium name="The Broad Institute Genomics Platform"/>
            <consortium name="The Broad Institute Genome Sequencing Center for Infectious Disease"/>
            <person name="Wu L."/>
            <person name="Ma J."/>
        </authorList>
    </citation>
    <scope>NUCLEOTIDE SEQUENCE [LARGE SCALE GENOMIC DNA]</scope>
    <source>
        <strain evidence="2">CGMCC 4.7349</strain>
    </source>
</reference>
<keyword evidence="2" id="KW-1185">Reference proteome</keyword>
<name>A0ABQ2LTX9_9ACTN</name>
<dbReference type="Proteomes" id="UP000656881">
    <property type="component" value="Unassembled WGS sequence"/>
</dbReference>
<protein>
    <recommendedName>
        <fullName evidence="3">Pyridoxamine 5'-phosphate oxidase family protein</fullName>
    </recommendedName>
</protein>
<dbReference type="RefSeq" id="WP_164322800.1">
    <property type="nucleotide sequence ID" value="NZ_BMNG01000005.1"/>
</dbReference>
<dbReference type="InterPro" id="IPR012349">
    <property type="entry name" value="Split_barrel_FMN-bd"/>
</dbReference>
<evidence type="ECO:0000313" key="2">
    <source>
        <dbReference type="Proteomes" id="UP000656881"/>
    </source>
</evidence>
<sequence length="136" mass="14911">MPTEEQLAYELLRRTDYGRVATSMRALPFLAVARHVVVDGRILLRMHRGLGYHQACAGSVVAYGADNLGTETERDGQWIVQFVGQCETASPTAAELSLFGQAPHHVDGALYDPVYLVMDPQLAKVHTLTHRVPAAV</sequence>
<evidence type="ECO:0000313" key="1">
    <source>
        <dbReference type="EMBL" id="GGO43131.1"/>
    </source>
</evidence>
<accession>A0ABQ2LTX9</accession>
<evidence type="ECO:0008006" key="3">
    <source>
        <dbReference type="Google" id="ProtNLM"/>
    </source>
</evidence>
<proteinExistence type="predicted"/>
<dbReference type="InterPro" id="IPR024747">
    <property type="entry name" value="Pyridox_Oxase-rel"/>
</dbReference>
<organism evidence="1 2">
    <name type="scientific">Streptomyces lasiicapitis</name>
    <dbReference type="NCBI Taxonomy" id="1923961"/>
    <lineage>
        <taxon>Bacteria</taxon>
        <taxon>Bacillati</taxon>
        <taxon>Actinomycetota</taxon>
        <taxon>Actinomycetes</taxon>
        <taxon>Kitasatosporales</taxon>
        <taxon>Streptomycetaceae</taxon>
        <taxon>Streptomyces</taxon>
    </lineage>
</organism>
<gene>
    <name evidence="1" type="ORF">GCM10012286_26270</name>
</gene>
<dbReference type="EMBL" id="BMNG01000005">
    <property type="protein sequence ID" value="GGO43131.1"/>
    <property type="molecule type" value="Genomic_DNA"/>
</dbReference>
<comment type="caution">
    <text evidence="1">The sequence shown here is derived from an EMBL/GenBank/DDBJ whole genome shotgun (WGS) entry which is preliminary data.</text>
</comment>
<dbReference type="Pfam" id="PF12900">
    <property type="entry name" value="Pyridox_ox_2"/>
    <property type="match status" value="1"/>
</dbReference>
<dbReference type="Gene3D" id="2.30.110.10">
    <property type="entry name" value="Electron Transport, Fmn-binding Protein, Chain A"/>
    <property type="match status" value="1"/>
</dbReference>